<dbReference type="STRING" id="35608.A0A2U1KI92"/>
<dbReference type="SUPFAM" id="SSF56112">
    <property type="entry name" value="Protein kinase-like (PK-like)"/>
    <property type="match status" value="1"/>
</dbReference>
<dbReference type="EMBL" id="PKPP01018125">
    <property type="protein sequence ID" value="PWA36487.1"/>
    <property type="molecule type" value="Genomic_DNA"/>
</dbReference>
<keyword evidence="1" id="KW-0808">Transferase</keyword>
<dbReference type="OrthoDB" id="192887at2759"/>
<evidence type="ECO:0000313" key="1">
    <source>
        <dbReference type="EMBL" id="PWA36487.1"/>
    </source>
</evidence>
<evidence type="ECO:0000313" key="2">
    <source>
        <dbReference type="Proteomes" id="UP000245207"/>
    </source>
</evidence>
<dbReference type="GO" id="GO:0016301">
    <property type="term" value="F:kinase activity"/>
    <property type="evidence" value="ECO:0007669"/>
    <property type="project" value="UniProtKB-KW"/>
</dbReference>
<reference evidence="1 2" key="1">
    <citation type="journal article" date="2018" name="Mol. Plant">
        <title>The genome of Artemisia annua provides insight into the evolution of Asteraceae family and artemisinin biosynthesis.</title>
        <authorList>
            <person name="Shen Q."/>
            <person name="Zhang L."/>
            <person name="Liao Z."/>
            <person name="Wang S."/>
            <person name="Yan T."/>
            <person name="Shi P."/>
            <person name="Liu M."/>
            <person name="Fu X."/>
            <person name="Pan Q."/>
            <person name="Wang Y."/>
            <person name="Lv Z."/>
            <person name="Lu X."/>
            <person name="Zhang F."/>
            <person name="Jiang W."/>
            <person name="Ma Y."/>
            <person name="Chen M."/>
            <person name="Hao X."/>
            <person name="Li L."/>
            <person name="Tang Y."/>
            <person name="Lv G."/>
            <person name="Zhou Y."/>
            <person name="Sun X."/>
            <person name="Brodelius P.E."/>
            <person name="Rose J.K.C."/>
            <person name="Tang K."/>
        </authorList>
    </citation>
    <scope>NUCLEOTIDE SEQUENCE [LARGE SCALE GENOMIC DNA]</scope>
    <source>
        <strain evidence="2">cv. Huhao1</strain>
        <tissue evidence="1">Leaf</tissue>
    </source>
</reference>
<comment type="caution">
    <text evidence="1">The sequence shown here is derived from an EMBL/GenBank/DDBJ whole genome shotgun (WGS) entry which is preliminary data.</text>
</comment>
<accession>A0A2U1KI92</accession>
<dbReference type="Gene3D" id="3.30.200.20">
    <property type="entry name" value="Phosphorylase Kinase, domain 1"/>
    <property type="match status" value="1"/>
</dbReference>
<dbReference type="InterPro" id="IPR011009">
    <property type="entry name" value="Kinase-like_dom_sf"/>
</dbReference>
<organism evidence="1 2">
    <name type="scientific">Artemisia annua</name>
    <name type="common">Sweet wormwood</name>
    <dbReference type="NCBI Taxonomy" id="35608"/>
    <lineage>
        <taxon>Eukaryota</taxon>
        <taxon>Viridiplantae</taxon>
        <taxon>Streptophyta</taxon>
        <taxon>Embryophyta</taxon>
        <taxon>Tracheophyta</taxon>
        <taxon>Spermatophyta</taxon>
        <taxon>Magnoliopsida</taxon>
        <taxon>eudicotyledons</taxon>
        <taxon>Gunneridae</taxon>
        <taxon>Pentapetalae</taxon>
        <taxon>asterids</taxon>
        <taxon>campanulids</taxon>
        <taxon>Asterales</taxon>
        <taxon>Asteraceae</taxon>
        <taxon>Asteroideae</taxon>
        <taxon>Anthemideae</taxon>
        <taxon>Artemisiinae</taxon>
        <taxon>Artemisia</taxon>
    </lineage>
</organism>
<name>A0A2U1KI92_ARTAN</name>
<keyword evidence="1" id="KW-0418">Kinase</keyword>
<sequence>MLVFDPSKRISVEDALNHPFLQSLHEINEEPTCSAPFVFDFEQASLSEEDVKELIWKETLNFNPDSVVAD</sequence>
<keyword evidence="2" id="KW-1185">Reference proteome</keyword>
<proteinExistence type="predicted"/>
<protein>
    <submittedName>
        <fullName evidence="1">Mitogen-activated protein (MAP) kinase, conserved site-containing protein</fullName>
    </submittedName>
</protein>
<gene>
    <name evidence="1" type="ORF">CTI12_AA599530</name>
</gene>
<dbReference type="Proteomes" id="UP000245207">
    <property type="component" value="Unassembled WGS sequence"/>
</dbReference>
<dbReference type="AlphaFoldDB" id="A0A2U1KI92"/>
<dbReference type="Gene3D" id="1.10.510.10">
    <property type="entry name" value="Transferase(Phosphotransferase) domain 1"/>
    <property type="match status" value="1"/>
</dbReference>